<proteinExistence type="predicted"/>
<dbReference type="EMBL" id="BAABCN010000002">
    <property type="protein sequence ID" value="GAA3871234.1"/>
    <property type="molecule type" value="Genomic_DNA"/>
</dbReference>
<protein>
    <recommendedName>
        <fullName evidence="1">CHAT domain-containing protein</fullName>
    </recommendedName>
</protein>
<comment type="caution">
    <text evidence="2">The sequence shown here is derived from an EMBL/GenBank/DDBJ whole genome shotgun (WGS) entry which is preliminary data.</text>
</comment>
<dbReference type="Pfam" id="PF12770">
    <property type="entry name" value="CHAT"/>
    <property type="match status" value="1"/>
</dbReference>
<evidence type="ECO:0000313" key="2">
    <source>
        <dbReference type="EMBL" id="GAA3871234.1"/>
    </source>
</evidence>
<dbReference type="Proteomes" id="UP001501803">
    <property type="component" value="Unassembled WGS sequence"/>
</dbReference>
<organism evidence="2 3">
    <name type="scientific">Leifsonia kafniensis</name>
    <dbReference type="NCBI Taxonomy" id="475957"/>
    <lineage>
        <taxon>Bacteria</taxon>
        <taxon>Bacillati</taxon>
        <taxon>Actinomycetota</taxon>
        <taxon>Actinomycetes</taxon>
        <taxon>Micrococcales</taxon>
        <taxon>Microbacteriaceae</taxon>
        <taxon>Leifsonia</taxon>
    </lineage>
</organism>
<dbReference type="RefSeq" id="WP_345063615.1">
    <property type="nucleotide sequence ID" value="NZ_BAABCN010000002.1"/>
</dbReference>
<sequence length="1320" mass="143793">MDSEATKQGMDDQFVAPEGRTADAAVFDAVRAATASIRDMLDREDGTAELIRTVSELAGLFRGAELDPDGIARVQAFFDEYGTVLADRSPDAWDLLVQALGKATLTLAQHPPELEQRRHWSECAVSFFADAEDSARRAGPEDPLRRAERILLAMVNRSIAETFRADSERELTAAFGRWASVFAGIPRGVGIWEHYRDQIVALLLQSSSLAASRLEIDEGDGARYRLQIWRMAGGEWFESLFHAEGDSPTPGSWADPLIDQEKQAFERALASRLNPLGNGGEETLLAGQWASLYLCGLMMNIGFPPALLVVVFGRAIDAESLTMALDEFGDAVASITGVAADPLREADLARLRGRARIGDERIPGEYRRAARAYLRDAVEMFGRNAAEGAFLAQQFDLIQNAANGGTAADAARDVLEVVQERRDTDEWRNLIVEAAHRIESRASTDDSDQWRDLIGDVRAMLHDALDGAIGDSDIAYSLSDLVRAALAAGKADEALSGMLAAWRDRTTGDEDRRWLAQFLVRMRSVGLAPGVGAMEYRDLVREVHRSVRDSDLALPGMVEILVVLLESSQTQTGLADSDREDLAARTRRAYASSPRRGKVPVELGPLLAPPNGRTLTATLRAIDAVRDELGEEQALAKAIRTLIVFMNSGTVAQEGFAEIHQTVLCLHERHVEHPDERVRRFLTYLVGESARRSGDLATARTWLSKVVDDGAEVRSAGFEADYAALALTQAVDVSDLEDAHFWLGTLQDLTASGTLDAGEMLVNLAIGVVQVASRFGMDEVRPLASDLEDDLLALAENSTGTARAKAELARCEILLVEREDYRAEESFTRLTALLDVAFPRSIEARLRQVRIRSAIASGSYATLREDLERLVHLQDRELLDRTANTAYEDHLGDAPRAIALVAIQQGQVELAIDALERGRLRYLFLLHAEGTGTARPGAPDLLRLHAHEWTEFFVPLSPSVVLERARVRPIVYQFVHGKILTLLGLGRERVNAISLDRGIIGDQVRLNMHLTRFWDELMGQGVAPGTIPVLIDYGLAPQELIAIDRAFAHAHGGPSGIGRPAHLPSARFLVDVAAEMPTGPPPILHLGDGSGTLIGPWLEAAWIRAHYDGPATTLVGEPPGQAAVVRSPGSGATLIASCHGSFSDDGGHFRLGIGRQGVSLSDLFAERWLVGFDNVVLAACDSGASVVGVWERDALSAANAALVAGARSVLAPATPVNDLVSAFVVCGIVEKLPHHDFAMAVELATREVAALTPEEFVRDLHLLWDCLWSSELIERMPWPPSHVESAFWRMAADTVAAQGWRDVPMILLDGRPYSVDRNAV</sequence>
<reference evidence="3" key="1">
    <citation type="journal article" date="2019" name="Int. J. Syst. Evol. Microbiol.">
        <title>The Global Catalogue of Microorganisms (GCM) 10K type strain sequencing project: providing services to taxonomists for standard genome sequencing and annotation.</title>
        <authorList>
            <consortium name="The Broad Institute Genomics Platform"/>
            <consortium name="The Broad Institute Genome Sequencing Center for Infectious Disease"/>
            <person name="Wu L."/>
            <person name="Ma J."/>
        </authorList>
    </citation>
    <scope>NUCLEOTIDE SEQUENCE [LARGE SCALE GENOMIC DNA]</scope>
    <source>
        <strain evidence="3">JCM 17021</strain>
    </source>
</reference>
<name>A0ABP7KAU5_9MICO</name>
<accession>A0ABP7KAU5</accession>
<feature type="domain" description="CHAT" evidence="1">
    <location>
        <begin position="1129"/>
        <end position="1245"/>
    </location>
</feature>
<evidence type="ECO:0000259" key="1">
    <source>
        <dbReference type="Pfam" id="PF12770"/>
    </source>
</evidence>
<evidence type="ECO:0000313" key="3">
    <source>
        <dbReference type="Proteomes" id="UP001501803"/>
    </source>
</evidence>
<gene>
    <name evidence="2" type="ORF">GCM10022381_12930</name>
</gene>
<dbReference type="InterPro" id="IPR024983">
    <property type="entry name" value="CHAT_dom"/>
</dbReference>
<keyword evidence="3" id="KW-1185">Reference proteome</keyword>